<gene>
    <name evidence="4" type="primary">rbm44</name>
</gene>
<proteinExistence type="predicted"/>
<evidence type="ECO:0000313" key="5">
    <source>
        <dbReference type="Proteomes" id="UP000472276"/>
    </source>
</evidence>
<dbReference type="GO" id="GO:0003723">
    <property type="term" value="F:RNA binding"/>
    <property type="evidence" value="ECO:0007669"/>
    <property type="project" value="UniProtKB-UniRule"/>
</dbReference>
<dbReference type="Ensembl" id="ENSOABT00000078489.1">
    <property type="protein sequence ID" value="ENSOABP00000065357.1"/>
    <property type="gene ID" value="ENSOABG00000012219.2"/>
</dbReference>
<dbReference type="Proteomes" id="UP000472276">
    <property type="component" value="Unassembled WGS sequence"/>
</dbReference>
<sequence length="896" mass="99987">MEPCYTRDPWRTSWPFYVWTTPIDTQPMACYQTSWRDFPRMFFHEAPHYYAGVWAESSFCNPDFKRPNPRESRKFFLDRSVYDLVAAYPQLALTDSRLLGWYLRLSPEDRKLIQEEGGFHQFLHRHPALEMHRHHVHVKDSSSPAQSAVTANQHAFTTGGAEMDGCETPSTHLDLEMLPSRENLTLLGCNWNEHQEKLFGQAHMPGGFSAACSSPVTQKTNDQKACYRPGLPLCQLNEDRCSFQTGSCAAVCKKPAGSVSVSLDMELKLCRQRRKPEPWNQISGVQGQSADFSPSQSEWPMATKESLLDSSSTDRIQMIGPEYTDGSIMQAVEPEQDQSDTFRSLMEDDKSILVCLANDSLREQNRSVHSCPVTTNNDDTAEASSETLRSYESATKVKSVDKHTSPMPCVSTCDAMIGTEVAQCLSVFTQTEDLETADKHFNTEVRMADLDYLAKEFLQLKKTQEGKEKTKSVGCKLRNECECMERAQQAELALLALQYSICRQHCWRLYHTSAEGNHLTQVAKDPPSNIILALQKLELDYNEMKSKIQAGLPLQQLKPLSVDSGEILTGSSYIPAQMIREVLGEISSCSSQEKLDAPSGDGGRPDAQSRKVGQEEEKRLKNKNENTRRAATLIPQDGGSAGQEVNTGEKWYDAEEELELPEDDVATAVRQDPTLVTAHLSDESASEEARSSVLCVSKLPSNVTESDMMLLFDKYHPTEVSISALKDLRFAIVMLSGPQSAETAVKELNGCRMQGRALHLEHISRPTNSSQNLASEPDSSQNAPTRQTSKTDSSSTESTLVTPPPVRPSIRNRKVVCISPTAKGTFVPPHYGTMSSFDTLMAELTQLHPEVGRQRIVDAMIELRAKHQGVLCGMPLRTIREMISDLLTRPQTAKQS</sequence>
<feature type="compositionally biased region" description="Polar residues" evidence="2">
    <location>
        <begin position="767"/>
        <end position="787"/>
    </location>
</feature>
<dbReference type="InterPro" id="IPR000504">
    <property type="entry name" value="RRM_dom"/>
</dbReference>
<reference evidence="5" key="1">
    <citation type="submission" date="2020-03" db="EMBL/GenBank/DDBJ databases">
        <title>Evolution of repeat sequences and sex chromosomes of tilapia species revealed by chromosome-level genomes.</title>
        <authorList>
            <person name="Xu L."/>
            <person name="Tao W."/>
            <person name="Wang D."/>
            <person name="Zhou Q."/>
        </authorList>
    </citation>
    <scope>NUCLEOTIDE SEQUENCE [LARGE SCALE GENOMIC DNA]</scope>
    <source>
        <strain evidence="5">Israel</strain>
    </source>
</reference>
<evidence type="ECO:0000256" key="2">
    <source>
        <dbReference type="SAM" id="MobiDB-lite"/>
    </source>
</evidence>
<name>A0AAZ1XCJ1_OREAU</name>
<dbReference type="SMART" id="SM00360">
    <property type="entry name" value="RRM"/>
    <property type="match status" value="1"/>
</dbReference>
<dbReference type="SUPFAM" id="SSF54928">
    <property type="entry name" value="RNA-binding domain, RBD"/>
    <property type="match status" value="1"/>
</dbReference>
<keyword evidence="5" id="KW-1185">Reference proteome</keyword>
<evidence type="ECO:0000256" key="1">
    <source>
        <dbReference type="PROSITE-ProRule" id="PRU00176"/>
    </source>
</evidence>
<dbReference type="PROSITE" id="PS50102">
    <property type="entry name" value="RRM"/>
    <property type="match status" value="1"/>
</dbReference>
<dbReference type="PANTHER" id="PTHR17550:SF7">
    <property type="entry name" value="RNA-BINDING PROTEIN 44"/>
    <property type="match status" value="1"/>
</dbReference>
<evidence type="ECO:0000259" key="3">
    <source>
        <dbReference type="PROSITE" id="PS50102"/>
    </source>
</evidence>
<evidence type="ECO:0000313" key="4">
    <source>
        <dbReference type="Ensembl" id="ENSOABP00000065357.1"/>
    </source>
</evidence>
<organism evidence="4 5">
    <name type="scientific">Oreochromis aureus</name>
    <name type="common">Israeli tilapia</name>
    <name type="synonym">Chromis aureus</name>
    <dbReference type="NCBI Taxonomy" id="47969"/>
    <lineage>
        <taxon>Eukaryota</taxon>
        <taxon>Metazoa</taxon>
        <taxon>Chordata</taxon>
        <taxon>Craniata</taxon>
        <taxon>Vertebrata</taxon>
        <taxon>Euteleostomi</taxon>
        <taxon>Actinopterygii</taxon>
        <taxon>Neopterygii</taxon>
        <taxon>Teleostei</taxon>
        <taxon>Neoteleostei</taxon>
        <taxon>Acanthomorphata</taxon>
        <taxon>Ovalentaria</taxon>
        <taxon>Cichlomorphae</taxon>
        <taxon>Cichliformes</taxon>
        <taxon>Cichlidae</taxon>
        <taxon>African cichlids</taxon>
        <taxon>Pseudocrenilabrinae</taxon>
        <taxon>Oreochromini</taxon>
        <taxon>Oreochromis</taxon>
    </lineage>
</organism>
<dbReference type="AlphaFoldDB" id="A0AAZ1XCJ1"/>
<accession>A0AAZ1XCJ1</accession>
<feature type="domain" description="RRM" evidence="3">
    <location>
        <begin position="692"/>
        <end position="765"/>
    </location>
</feature>
<dbReference type="Gene3D" id="3.30.70.330">
    <property type="match status" value="1"/>
</dbReference>
<reference evidence="4" key="3">
    <citation type="submission" date="2025-09" db="UniProtKB">
        <authorList>
            <consortium name="Ensembl"/>
        </authorList>
    </citation>
    <scope>IDENTIFICATION</scope>
</reference>
<feature type="compositionally biased region" description="Low complexity" evidence="2">
    <location>
        <begin position="788"/>
        <end position="799"/>
    </location>
</feature>
<dbReference type="PANTHER" id="PTHR17550">
    <property type="entry name" value="E3 UBIQUITIN-PROTEIN LIGASE TTC3"/>
    <property type="match status" value="1"/>
</dbReference>
<feature type="region of interest" description="Disordered" evidence="2">
    <location>
        <begin position="767"/>
        <end position="812"/>
    </location>
</feature>
<reference evidence="4" key="2">
    <citation type="submission" date="2025-08" db="UniProtKB">
        <authorList>
            <consortium name="Ensembl"/>
        </authorList>
    </citation>
    <scope>IDENTIFICATION</scope>
</reference>
<feature type="compositionally biased region" description="Basic and acidic residues" evidence="2">
    <location>
        <begin position="603"/>
        <end position="628"/>
    </location>
</feature>
<keyword evidence="1" id="KW-0694">RNA-binding</keyword>
<dbReference type="InterPro" id="IPR012677">
    <property type="entry name" value="Nucleotide-bd_a/b_plait_sf"/>
</dbReference>
<feature type="region of interest" description="Disordered" evidence="2">
    <location>
        <begin position="590"/>
        <end position="645"/>
    </location>
</feature>
<protein>
    <recommendedName>
        <fullName evidence="3">RRM domain-containing protein</fullName>
    </recommendedName>
</protein>
<dbReference type="Pfam" id="PF00076">
    <property type="entry name" value="RRM_1"/>
    <property type="match status" value="1"/>
</dbReference>
<dbReference type="InterPro" id="IPR035979">
    <property type="entry name" value="RBD_domain_sf"/>
</dbReference>